<dbReference type="Pfam" id="PF00118">
    <property type="entry name" value="Cpn60_TCP1"/>
    <property type="match status" value="1"/>
</dbReference>
<keyword evidence="4" id="KW-0143">Chaperone</keyword>
<evidence type="ECO:0000256" key="2">
    <source>
        <dbReference type="ARBA" id="ARBA00022741"/>
    </source>
</evidence>
<dbReference type="InterPro" id="IPR027413">
    <property type="entry name" value="GROEL-like_equatorial_sf"/>
</dbReference>
<dbReference type="InterPro" id="IPR027410">
    <property type="entry name" value="TCP-1-like_intermed_sf"/>
</dbReference>
<name>A0A381WJS8_9ZZZZ</name>
<dbReference type="PANTHER" id="PTHR11353">
    <property type="entry name" value="CHAPERONIN"/>
    <property type="match status" value="1"/>
</dbReference>
<dbReference type="SUPFAM" id="SSF52029">
    <property type="entry name" value="GroEL apical domain-like"/>
    <property type="match status" value="1"/>
</dbReference>
<evidence type="ECO:0000256" key="1">
    <source>
        <dbReference type="ARBA" id="ARBA00008020"/>
    </source>
</evidence>
<keyword evidence="3" id="KW-0067">ATP-binding</keyword>
<keyword evidence="2" id="KW-0547">Nucleotide-binding</keyword>
<dbReference type="GO" id="GO:0140662">
    <property type="term" value="F:ATP-dependent protein folding chaperone"/>
    <property type="evidence" value="ECO:0007669"/>
    <property type="project" value="InterPro"/>
</dbReference>
<dbReference type="EMBL" id="UINC01011934">
    <property type="protein sequence ID" value="SVA52378.1"/>
    <property type="molecule type" value="Genomic_DNA"/>
</dbReference>
<dbReference type="GO" id="GO:0005524">
    <property type="term" value="F:ATP binding"/>
    <property type="evidence" value="ECO:0007669"/>
    <property type="project" value="UniProtKB-KW"/>
</dbReference>
<dbReference type="InterPro" id="IPR017998">
    <property type="entry name" value="Chaperone_TCP-1"/>
</dbReference>
<protein>
    <recommendedName>
        <fullName evidence="6">Thermosome subunit</fullName>
    </recommendedName>
</protein>
<dbReference type="PRINTS" id="PR00304">
    <property type="entry name" value="TCOMPLEXTCP1"/>
</dbReference>
<evidence type="ECO:0008006" key="6">
    <source>
        <dbReference type="Google" id="ProtNLM"/>
    </source>
</evidence>
<comment type="similarity">
    <text evidence="1">Belongs to the TCP-1 chaperonin family.</text>
</comment>
<reference evidence="5" key="1">
    <citation type="submission" date="2018-05" db="EMBL/GenBank/DDBJ databases">
        <authorList>
            <person name="Lanie J.A."/>
            <person name="Ng W.-L."/>
            <person name="Kazmierczak K.M."/>
            <person name="Andrzejewski T.M."/>
            <person name="Davidsen T.M."/>
            <person name="Wayne K.J."/>
            <person name="Tettelin H."/>
            <person name="Glass J.I."/>
            <person name="Rusch D."/>
            <person name="Podicherti R."/>
            <person name="Tsui H.-C.T."/>
            <person name="Winkler M.E."/>
        </authorList>
    </citation>
    <scope>NUCLEOTIDE SEQUENCE</scope>
</reference>
<proteinExistence type="inferred from homology"/>
<dbReference type="SUPFAM" id="SSF48592">
    <property type="entry name" value="GroEL equatorial domain-like"/>
    <property type="match status" value="1"/>
</dbReference>
<dbReference type="SUPFAM" id="SSF54849">
    <property type="entry name" value="GroEL-intermediate domain like"/>
    <property type="match status" value="1"/>
</dbReference>
<dbReference type="Gene3D" id="1.10.560.10">
    <property type="entry name" value="GroEL-like equatorial domain"/>
    <property type="match status" value="1"/>
</dbReference>
<evidence type="ECO:0000256" key="3">
    <source>
        <dbReference type="ARBA" id="ARBA00022840"/>
    </source>
</evidence>
<dbReference type="Gene3D" id="3.50.7.10">
    <property type="entry name" value="GroEL"/>
    <property type="match status" value="1"/>
</dbReference>
<dbReference type="Gene3D" id="3.30.260.10">
    <property type="entry name" value="TCP-1-like chaperonin intermediate domain"/>
    <property type="match status" value="1"/>
</dbReference>
<sequence length="523" mass="55204">MSEGEAKPPVTIVKDQTKVTSGAEVQNKLISAAQVFSDLLKPTFGPRGLDKMLYKTDGSTAITNDGAKIVAELLVKHPAAKMMVSMGNSQEEACGDGVTTTMLLCGSLLQQASTLMRKGLHPLTLVDGYRVALVSARNQMDADTQSVSDERLLAVAETALRGKGAEAALDHFSPIVVEALTTLAANRDDAGAEHVAMFKTGTGGLRDSRLVRGVIVNRRVLMDTLPNRLSDAKVAVLGGDLKIRSMTRDAEIQITEAEQLDSFVDAEQARKDALAEAVIASGAQVILCSGEVDRDILHRLSDEDILAVGELDESEVRNAAEAVGANIVDSILDIEPADLGACGSLVWERREATDQVEDIIRIEKCASPRVVTIEVGGSGETGTEEIIRGLHDALRATSLAIASGELLPGGGSIHARMAHAVRRASEAEPGRARLAMDAFARALETIPSALVENSGGDPLDRILELRAAAREDDGFVGITADGAVGAADGVWHPRAVIEDGLEAATETAMSMLRIDQVISARGD</sequence>
<dbReference type="InterPro" id="IPR027409">
    <property type="entry name" value="GroEL-like_apical_dom_sf"/>
</dbReference>
<gene>
    <name evidence="5" type="ORF">METZ01_LOCUS105232</name>
</gene>
<dbReference type="AlphaFoldDB" id="A0A381WJS8"/>
<evidence type="ECO:0000313" key="5">
    <source>
        <dbReference type="EMBL" id="SVA52378.1"/>
    </source>
</evidence>
<evidence type="ECO:0000256" key="4">
    <source>
        <dbReference type="ARBA" id="ARBA00023186"/>
    </source>
</evidence>
<dbReference type="InterPro" id="IPR002423">
    <property type="entry name" value="Cpn60/GroEL/TCP-1"/>
</dbReference>
<organism evidence="5">
    <name type="scientific">marine metagenome</name>
    <dbReference type="NCBI Taxonomy" id="408172"/>
    <lineage>
        <taxon>unclassified sequences</taxon>
        <taxon>metagenomes</taxon>
        <taxon>ecological metagenomes</taxon>
    </lineage>
</organism>
<accession>A0A381WJS8</accession>